<proteinExistence type="predicted"/>
<comment type="caution">
    <text evidence="1">The sequence shown here is derived from an EMBL/GenBank/DDBJ whole genome shotgun (WGS) entry which is preliminary data.</text>
</comment>
<accession>A0A556MMZ2</accession>
<organism evidence="1 2">
    <name type="scientific">Fluviicola chungangensis</name>
    <dbReference type="NCBI Taxonomy" id="2597671"/>
    <lineage>
        <taxon>Bacteria</taxon>
        <taxon>Pseudomonadati</taxon>
        <taxon>Bacteroidota</taxon>
        <taxon>Flavobacteriia</taxon>
        <taxon>Flavobacteriales</taxon>
        <taxon>Crocinitomicaceae</taxon>
        <taxon>Fluviicola</taxon>
    </lineage>
</organism>
<gene>
    <name evidence="1" type="ORF">FO442_15340</name>
</gene>
<evidence type="ECO:0000313" key="1">
    <source>
        <dbReference type="EMBL" id="TSJ41283.1"/>
    </source>
</evidence>
<dbReference type="EMBL" id="VLPL01000008">
    <property type="protein sequence ID" value="TSJ41283.1"/>
    <property type="molecule type" value="Genomic_DNA"/>
</dbReference>
<dbReference type="AlphaFoldDB" id="A0A556MMZ2"/>
<reference evidence="1 2" key="1">
    <citation type="submission" date="2019-07" db="EMBL/GenBank/DDBJ databases">
        <authorList>
            <person name="Huq M.A."/>
        </authorList>
    </citation>
    <scope>NUCLEOTIDE SEQUENCE [LARGE SCALE GENOMIC DNA]</scope>
    <source>
        <strain evidence="1 2">MAH-3</strain>
    </source>
</reference>
<evidence type="ECO:0000313" key="2">
    <source>
        <dbReference type="Proteomes" id="UP000316008"/>
    </source>
</evidence>
<dbReference type="Proteomes" id="UP000316008">
    <property type="component" value="Unassembled WGS sequence"/>
</dbReference>
<keyword evidence="2" id="KW-1185">Reference proteome</keyword>
<protein>
    <submittedName>
        <fullName evidence="1">Uncharacterized protein</fullName>
    </submittedName>
</protein>
<dbReference type="RefSeq" id="WP_144334094.1">
    <property type="nucleotide sequence ID" value="NZ_VLPL01000008.1"/>
</dbReference>
<name>A0A556MMZ2_9FLAO</name>
<sequence>MKTTEFKERFKIFPQRAWLSNSIRSFQTSKEIADLAEYLSGFKDIASVTDITELDKIRFSVTQLKMYSEKCSELIDEMELDLIGDFDDMQMTLEELGIHKGDTFVCTVSFNLFDMLEIDAQSEIRILDFTSAGVNSMFACKFSNWVQNENMQKLFPTGYDGMFLVPVNFMDKYFTKK</sequence>